<reference evidence="3" key="1">
    <citation type="submission" date="2016-11" db="UniProtKB">
        <authorList>
            <consortium name="WormBaseParasite"/>
        </authorList>
    </citation>
    <scope>IDENTIFICATION</scope>
</reference>
<protein>
    <submittedName>
        <fullName evidence="3">G_PROTEIN_RECEP_F1_2 domain-containing protein</fullName>
    </submittedName>
</protein>
<evidence type="ECO:0000256" key="1">
    <source>
        <dbReference type="SAM" id="Phobius"/>
    </source>
</evidence>
<evidence type="ECO:0000313" key="3">
    <source>
        <dbReference type="WBParaSite" id="L893_g14560.t1"/>
    </source>
</evidence>
<accession>A0A1I7YB21</accession>
<evidence type="ECO:0000313" key="2">
    <source>
        <dbReference type="Proteomes" id="UP000095287"/>
    </source>
</evidence>
<keyword evidence="1" id="KW-0472">Membrane</keyword>
<dbReference type="PANTHER" id="PTHR45830:SF15">
    <property type="entry name" value="SERPENTINE RECEPTOR, CLASS I"/>
    <property type="match status" value="1"/>
</dbReference>
<feature type="transmembrane region" description="Helical" evidence="1">
    <location>
        <begin position="97"/>
        <end position="120"/>
    </location>
</feature>
<dbReference type="Proteomes" id="UP000095287">
    <property type="component" value="Unplaced"/>
</dbReference>
<dbReference type="AlphaFoldDB" id="A0A1I7YB21"/>
<feature type="transmembrane region" description="Helical" evidence="1">
    <location>
        <begin position="60"/>
        <end position="85"/>
    </location>
</feature>
<keyword evidence="1" id="KW-0812">Transmembrane</keyword>
<name>A0A1I7YB21_9BILA</name>
<sequence>ERIFCFHPDGITDDLIFCYTFVAAFLVFFFLILFAVLCFRELKKQEKFMQKKTLAAQRTLLRNLLISTVIPLLFGGIPILVIFAYVHRYEQPNARLISSVSVVIFLNFGTAYGLCTLILFKPYREAVGRIFLRLMPCDRALSFMKGKDGTSVWAVKITGASKSGT</sequence>
<proteinExistence type="predicted"/>
<keyword evidence="1" id="KW-1133">Transmembrane helix</keyword>
<dbReference type="PANTHER" id="PTHR45830">
    <property type="entry name" value="SERPENTINE RECEPTOR, CLASS I"/>
    <property type="match status" value="1"/>
</dbReference>
<dbReference type="InterPro" id="IPR019422">
    <property type="entry name" value="7TM_GPCR_serpentine_rcpt_Srh"/>
</dbReference>
<dbReference type="SUPFAM" id="SSF81321">
    <property type="entry name" value="Family A G protein-coupled receptor-like"/>
    <property type="match status" value="1"/>
</dbReference>
<feature type="transmembrane region" description="Helical" evidence="1">
    <location>
        <begin position="16"/>
        <end position="39"/>
    </location>
</feature>
<organism evidence="2 3">
    <name type="scientific">Steinernema glaseri</name>
    <dbReference type="NCBI Taxonomy" id="37863"/>
    <lineage>
        <taxon>Eukaryota</taxon>
        <taxon>Metazoa</taxon>
        <taxon>Ecdysozoa</taxon>
        <taxon>Nematoda</taxon>
        <taxon>Chromadorea</taxon>
        <taxon>Rhabditida</taxon>
        <taxon>Tylenchina</taxon>
        <taxon>Panagrolaimomorpha</taxon>
        <taxon>Strongyloidoidea</taxon>
        <taxon>Steinernematidae</taxon>
        <taxon>Steinernema</taxon>
    </lineage>
</organism>
<keyword evidence="2" id="KW-1185">Reference proteome</keyword>
<dbReference type="Pfam" id="PF10318">
    <property type="entry name" value="7TM_GPCR_Srh"/>
    <property type="match status" value="1"/>
</dbReference>
<dbReference type="WBParaSite" id="L893_g14560.t1">
    <property type="protein sequence ID" value="L893_g14560.t1"/>
    <property type="gene ID" value="L893_g14560"/>
</dbReference>